<evidence type="ECO:0000259" key="2">
    <source>
        <dbReference type="Pfam" id="PF00021"/>
    </source>
</evidence>
<name>A0A814MU32_9BILA</name>
<evidence type="ECO:0000313" key="4">
    <source>
        <dbReference type="Proteomes" id="UP000663879"/>
    </source>
</evidence>
<dbReference type="InterPro" id="IPR045860">
    <property type="entry name" value="Snake_toxin-like_sf"/>
</dbReference>
<dbReference type="Pfam" id="PF00021">
    <property type="entry name" value="UPAR_LY6"/>
    <property type="match status" value="1"/>
</dbReference>
<evidence type="ECO:0000256" key="1">
    <source>
        <dbReference type="SAM" id="SignalP"/>
    </source>
</evidence>
<evidence type="ECO:0000313" key="3">
    <source>
        <dbReference type="EMBL" id="CAF1083761.1"/>
    </source>
</evidence>
<accession>A0A814MU32</accession>
<dbReference type="EMBL" id="CAJNOC010006698">
    <property type="protein sequence ID" value="CAF1083761.1"/>
    <property type="molecule type" value="Genomic_DNA"/>
</dbReference>
<sequence length="99" mass="10893">MLKLRIAFIILSICVLKTWSLSCYSCADCSNLTSAVPTNLTIIECMGPNAQCSTSVFRAGNTDFVMKSCMNFCSQSTYEFPNMNALFLSSCCQTPLCNE</sequence>
<dbReference type="AlphaFoldDB" id="A0A814MU32"/>
<dbReference type="InterPro" id="IPR016054">
    <property type="entry name" value="LY6_UPA_recep-like"/>
</dbReference>
<feature type="domain" description="UPAR/Ly6" evidence="2">
    <location>
        <begin position="20"/>
        <end position="99"/>
    </location>
</feature>
<feature type="signal peptide" evidence="1">
    <location>
        <begin position="1"/>
        <end position="20"/>
    </location>
</feature>
<organism evidence="3 4">
    <name type="scientific">Brachionus calyciflorus</name>
    <dbReference type="NCBI Taxonomy" id="104777"/>
    <lineage>
        <taxon>Eukaryota</taxon>
        <taxon>Metazoa</taxon>
        <taxon>Spiralia</taxon>
        <taxon>Gnathifera</taxon>
        <taxon>Rotifera</taxon>
        <taxon>Eurotatoria</taxon>
        <taxon>Monogononta</taxon>
        <taxon>Pseudotrocha</taxon>
        <taxon>Ploima</taxon>
        <taxon>Brachionidae</taxon>
        <taxon>Brachionus</taxon>
    </lineage>
</organism>
<gene>
    <name evidence="3" type="ORF">OXX778_LOCUS20320</name>
</gene>
<feature type="chain" id="PRO_5032464051" description="UPAR/Ly6 domain-containing protein" evidence="1">
    <location>
        <begin position="21"/>
        <end position="99"/>
    </location>
</feature>
<comment type="caution">
    <text evidence="3">The sequence shown here is derived from an EMBL/GenBank/DDBJ whole genome shotgun (WGS) entry which is preliminary data.</text>
</comment>
<proteinExistence type="predicted"/>
<keyword evidence="4" id="KW-1185">Reference proteome</keyword>
<dbReference type="SUPFAM" id="SSF57302">
    <property type="entry name" value="Snake toxin-like"/>
    <property type="match status" value="1"/>
</dbReference>
<protein>
    <recommendedName>
        <fullName evidence="2">UPAR/Ly6 domain-containing protein</fullName>
    </recommendedName>
</protein>
<dbReference type="Proteomes" id="UP000663879">
    <property type="component" value="Unassembled WGS sequence"/>
</dbReference>
<dbReference type="Gene3D" id="2.10.60.10">
    <property type="entry name" value="CD59"/>
    <property type="match status" value="1"/>
</dbReference>
<keyword evidence="1" id="KW-0732">Signal</keyword>
<reference evidence="3" key="1">
    <citation type="submission" date="2021-02" db="EMBL/GenBank/DDBJ databases">
        <authorList>
            <person name="Nowell W R."/>
        </authorList>
    </citation>
    <scope>NUCLEOTIDE SEQUENCE</scope>
    <source>
        <strain evidence="3">Ploen Becks lab</strain>
    </source>
</reference>